<evidence type="ECO:0000313" key="3">
    <source>
        <dbReference type="Proteomes" id="UP000612361"/>
    </source>
</evidence>
<name>A0A923I5U9_9BURK</name>
<comment type="caution">
    <text evidence="2">The sequence shown here is derived from an EMBL/GenBank/DDBJ whole genome shotgun (WGS) entry which is preliminary data.</text>
</comment>
<dbReference type="AlphaFoldDB" id="A0A923I5U9"/>
<dbReference type="RefSeq" id="WP_186882235.1">
    <property type="nucleotide sequence ID" value="NZ_JACOGG010000018.1"/>
</dbReference>
<reference evidence="2" key="1">
    <citation type="submission" date="2020-08" db="EMBL/GenBank/DDBJ databases">
        <title>Novel species isolated from subtropical streams in China.</title>
        <authorList>
            <person name="Lu H."/>
        </authorList>
    </citation>
    <scope>NUCLEOTIDE SEQUENCE</scope>
    <source>
        <strain evidence="2">CY7W</strain>
    </source>
</reference>
<dbReference type="InterPro" id="IPR009492">
    <property type="entry name" value="TniQ"/>
</dbReference>
<organism evidence="2 3">
    <name type="scientific">Undibacterium rugosum</name>
    <dbReference type="NCBI Taxonomy" id="2762291"/>
    <lineage>
        <taxon>Bacteria</taxon>
        <taxon>Pseudomonadati</taxon>
        <taxon>Pseudomonadota</taxon>
        <taxon>Betaproteobacteria</taxon>
        <taxon>Burkholderiales</taxon>
        <taxon>Oxalobacteraceae</taxon>
        <taxon>Undibacterium</taxon>
    </lineage>
</organism>
<proteinExistence type="predicted"/>
<dbReference type="Proteomes" id="UP000612361">
    <property type="component" value="Unassembled WGS sequence"/>
</dbReference>
<accession>A0A923I5U9</accession>
<evidence type="ECO:0000313" key="2">
    <source>
        <dbReference type="EMBL" id="MBC3936699.1"/>
    </source>
</evidence>
<protein>
    <submittedName>
        <fullName evidence="2">TniQ family protein</fullName>
    </submittedName>
</protein>
<gene>
    <name evidence="2" type="ORF">H8K47_15130</name>
</gene>
<sequence length="256" mass="29598">MRGFTSPLWPIRYKPFPDELLSCWLVRLAHGHGLKVQTFCNLMFGNRRQVWNRDIDRLAPVWLVDELILRTGTSPETAWGTTLCSYEGILYPKFRLSSTLRWILALKVYHRTRQGYGLQFCPACLAEDEIPYFRKRWRIALNTVCGKHGTMLFDRCPHCGAAVAFHRLDMVGMEAIDVAPLSYCHSCQFDLRSASPEKPIVYDAATSLLLLDASHQFRHDRTPESEWDLGRFAVMHQLCRIMTTRVSARSSQVDRF</sequence>
<keyword evidence="3" id="KW-1185">Reference proteome</keyword>
<dbReference type="Pfam" id="PF06527">
    <property type="entry name" value="TniQ"/>
    <property type="match status" value="1"/>
</dbReference>
<dbReference type="EMBL" id="JACOGG010000018">
    <property type="protein sequence ID" value="MBC3936699.1"/>
    <property type="molecule type" value="Genomic_DNA"/>
</dbReference>
<feature type="domain" description="TniQ" evidence="1">
    <location>
        <begin position="10"/>
        <end position="152"/>
    </location>
</feature>
<evidence type="ECO:0000259" key="1">
    <source>
        <dbReference type="Pfam" id="PF06527"/>
    </source>
</evidence>